<dbReference type="AlphaFoldDB" id="A0A238FDG8"/>
<dbReference type="Proteomes" id="UP000198372">
    <property type="component" value="Unassembled WGS sequence"/>
</dbReference>
<feature type="region of interest" description="Disordered" evidence="1">
    <location>
        <begin position="400"/>
        <end position="498"/>
    </location>
</feature>
<feature type="region of interest" description="Disordered" evidence="1">
    <location>
        <begin position="520"/>
        <end position="553"/>
    </location>
</feature>
<feature type="compositionally biased region" description="Polar residues" evidence="1">
    <location>
        <begin position="542"/>
        <end position="553"/>
    </location>
</feature>
<evidence type="ECO:0000313" key="3">
    <source>
        <dbReference type="Proteomes" id="UP000198372"/>
    </source>
</evidence>
<reference evidence="3" key="1">
    <citation type="submission" date="2016-09" db="EMBL/GenBank/DDBJ databases">
        <authorList>
            <person name="Jeantristanb JTB J.-T."/>
            <person name="Ricardo R."/>
        </authorList>
    </citation>
    <scope>NUCLEOTIDE SEQUENCE [LARGE SCALE GENOMIC DNA]</scope>
</reference>
<gene>
    <name evidence="2" type="ORF">BQ2448_2156</name>
</gene>
<proteinExistence type="predicted"/>
<name>A0A238FDG8_9BASI</name>
<protein>
    <submittedName>
        <fullName evidence="2">BQ2448_2156 protein</fullName>
    </submittedName>
</protein>
<feature type="compositionally biased region" description="Basic residues" evidence="1">
    <location>
        <begin position="527"/>
        <end position="536"/>
    </location>
</feature>
<dbReference type="EMBL" id="FMSP01000004">
    <property type="protein sequence ID" value="SCV69136.1"/>
    <property type="molecule type" value="Genomic_DNA"/>
</dbReference>
<evidence type="ECO:0000313" key="2">
    <source>
        <dbReference type="EMBL" id="SCV69136.1"/>
    </source>
</evidence>
<organism evidence="2 3">
    <name type="scientific">Microbotryum intermedium</name>
    <dbReference type="NCBI Taxonomy" id="269621"/>
    <lineage>
        <taxon>Eukaryota</taxon>
        <taxon>Fungi</taxon>
        <taxon>Dikarya</taxon>
        <taxon>Basidiomycota</taxon>
        <taxon>Pucciniomycotina</taxon>
        <taxon>Microbotryomycetes</taxon>
        <taxon>Microbotryales</taxon>
        <taxon>Microbotryaceae</taxon>
        <taxon>Microbotryum</taxon>
    </lineage>
</organism>
<accession>A0A238FDG8</accession>
<dbReference type="OrthoDB" id="2539341at2759"/>
<sequence>MRDTEGADAQRAGHDLPNRPLASRLLNLAPLPTLDELSSRTVKHGHKWLEDAVRVVPEALISREVSLRDALLSLVGKVDGKSPPQPCSRATYRAKHNEPKRQRLFVNTIVKLAEHIVAATANRIKLIFVFDNATCRPVLKQKTVLVRQAREQQQQNPQSRTASDPDPVPVPVPVITIDILAACFYGLSIEGFPNFVRWSEDALLVVAAHEADPLISASTRFGQLCGVALEPNRTVLMSADSDFFMLLVADQARYRAVLSENRGEISLLDLALLEAHPANWNSEQRFVASLIFGCDYFDRIKGVGPAALCVLPPQWLEASTWMSGWEGAAEALIMNAEKAPTAERIDDAKSLCAKIGPIQALMFLTKAHGRAQFKGTPHDGREVSRYAYARIRRNTPLVQEAGVSSTGPLPPLTPLSGIQNPKPAGSTSTRKLALRGTVESPDYHLLEPDYDEDDRNTTDVPKAPKGVRERLKSTTAKDLVRATSTSEHSGDRGFPGGSVYKMSTLTGTLYDMVREILSGGESNQVPHRLRRPRARTTKHDQTSQTNQTSRPETWTYSSLRSCICLESSPTPSQKTLTLHVSLSTSPISD</sequence>
<keyword evidence="3" id="KW-1185">Reference proteome</keyword>
<evidence type="ECO:0000256" key="1">
    <source>
        <dbReference type="SAM" id="MobiDB-lite"/>
    </source>
</evidence>